<name>A0A833M8X0_9FIRM</name>
<dbReference type="InterPro" id="IPR050922">
    <property type="entry name" value="LytR/CpsA/Psr_CW_biosynth"/>
</dbReference>
<reference evidence="4 5" key="1">
    <citation type="submission" date="2019-10" db="EMBL/GenBank/DDBJ databases">
        <title>Alkaliphilus serpentinus sp. nov. and Alkaliphilus pronyensis sp. nov., two novel anaerobic alkaliphilic species isolated from the serpentinized-hosted hydrothermal field of the Prony Bay (New Caledonia).</title>
        <authorList>
            <person name="Postec A."/>
        </authorList>
    </citation>
    <scope>NUCLEOTIDE SEQUENCE [LARGE SCALE GENOMIC DNA]</scope>
    <source>
        <strain evidence="4 5">LacT</strain>
    </source>
</reference>
<accession>A0A833M8X0</accession>
<protein>
    <submittedName>
        <fullName evidence="4">LytR family transcriptional regulator</fullName>
    </submittedName>
</protein>
<keyword evidence="5" id="KW-1185">Reference proteome</keyword>
<evidence type="ECO:0000313" key="5">
    <source>
        <dbReference type="Proteomes" id="UP000465601"/>
    </source>
</evidence>
<dbReference type="RefSeq" id="WP_151865016.1">
    <property type="nucleotide sequence ID" value="NZ_WBZB01000012.1"/>
</dbReference>
<proteinExistence type="inferred from homology"/>
<comment type="similarity">
    <text evidence="1">Belongs to the LytR/CpsA/Psr (LCP) family.</text>
</comment>
<dbReference type="EMBL" id="WBZB01000012">
    <property type="protein sequence ID" value="KAB3531836.1"/>
    <property type="molecule type" value="Genomic_DNA"/>
</dbReference>
<keyword evidence="2" id="KW-0472">Membrane</keyword>
<evidence type="ECO:0000256" key="1">
    <source>
        <dbReference type="ARBA" id="ARBA00006068"/>
    </source>
</evidence>
<dbReference type="AlphaFoldDB" id="A0A833M8X0"/>
<evidence type="ECO:0000256" key="2">
    <source>
        <dbReference type="SAM" id="Phobius"/>
    </source>
</evidence>
<dbReference type="InterPro" id="IPR004474">
    <property type="entry name" value="LytR_CpsA_psr"/>
</dbReference>
<evidence type="ECO:0000259" key="3">
    <source>
        <dbReference type="Pfam" id="PF03816"/>
    </source>
</evidence>
<gene>
    <name evidence="4" type="ORF">F8153_03715</name>
</gene>
<dbReference type="Proteomes" id="UP000465601">
    <property type="component" value="Unassembled WGS sequence"/>
</dbReference>
<sequence>MKAFFKIFTIAFLGFIVLFNSIIFTFNYFMKDQHGKGNSIVVRAAEEDKEEVIPPDEMDILLQLASESSRINIVLLGLEGLRSDTNMFISYDPDNKQIDVISIPRDTYYPRKGYTGLGKDKFNAVYQDHGADGVKMALSDLLLNIPVDHYITVNYKGAEAIINTLGGVPVYIPELMSYEDLYDDPPLKIHFEPGHHLLNGEDGVKFLRYRQGSPGSGAMSYADGDLGRIRAQQEFMKSAFKKAISFRLPTVVATAFRFVRTDVDLQEAVKYATMAAGMEIENVNMLTLPGVDEYRNGLSYFFLDEEETKTLLLNMYGYVVETENEDDVVEIGD</sequence>
<feature type="transmembrane region" description="Helical" evidence="2">
    <location>
        <begin position="7"/>
        <end position="30"/>
    </location>
</feature>
<dbReference type="OrthoDB" id="305468at2"/>
<organism evidence="4 5">
    <name type="scientific">Alkaliphilus serpentinus</name>
    <dbReference type="NCBI Taxonomy" id="1482731"/>
    <lineage>
        <taxon>Bacteria</taxon>
        <taxon>Bacillati</taxon>
        <taxon>Bacillota</taxon>
        <taxon>Clostridia</taxon>
        <taxon>Peptostreptococcales</taxon>
        <taxon>Natronincolaceae</taxon>
        <taxon>Alkaliphilus</taxon>
    </lineage>
</organism>
<evidence type="ECO:0000313" key="4">
    <source>
        <dbReference type="EMBL" id="KAB3531836.1"/>
    </source>
</evidence>
<dbReference type="PANTHER" id="PTHR33392:SF6">
    <property type="entry name" value="POLYISOPRENYL-TEICHOIC ACID--PEPTIDOGLYCAN TEICHOIC ACID TRANSFERASE TAGU"/>
    <property type="match status" value="1"/>
</dbReference>
<dbReference type="NCBIfam" id="TIGR00350">
    <property type="entry name" value="lytR_cpsA_psr"/>
    <property type="match status" value="1"/>
</dbReference>
<keyword evidence="2" id="KW-0812">Transmembrane</keyword>
<dbReference type="Gene3D" id="3.40.630.190">
    <property type="entry name" value="LCP protein"/>
    <property type="match status" value="1"/>
</dbReference>
<feature type="domain" description="Cell envelope-related transcriptional attenuator" evidence="3">
    <location>
        <begin position="82"/>
        <end position="243"/>
    </location>
</feature>
<comment type="caution">
    <text evidence="4">The sequence shown here is derived from an EMBL/GenBank/DDBJ whole genome shotgun (WGS) entry which is preliminary data.</text>
</comment>
<keyword evidence="2" id="KW-1133">Transmembrane helix</keyword>
<dbReference type="PANTHER" id="PTHR33392">
    <property type="entry name" value="POLYISOPRENYL-TEICHOIC ACID--PEPTIDOGLYCAN TEICHOIC ACID TRANSFERASE TAGU"/>
    <property type="match status" value="1"/>
</dbReference>
<dbReference type="Pfam" id="PF03816">
    <property type="entry name" value="LytR_cpsA_psr"/>
    <property type="match status" value="1"/>
</dbReference>